<comment type="catalytic activity">
    <reaction evidence="1 12">
        <text>1-(5-phospho-beta-D-ribosyl)-ATP + H2O = 1-(5-phospho-beta-D-ribosyl)-5'-AMP + diphosphate + H(+)</text>
        <dbReference type="Rhea" id="RHEA:22828"/>
        <dbReference type="ChEBI" id="CHEBI:15377"/>
        <dbReference type="ChEBI" id="CHEBI:15378"/>
        <dbReference type="ChEBI" id="CHEBI:33019"/>
        <dbReference type="ChEBI" id="CHEBI:59457"/>
        <dbReference type="ChEBI" id="CHEBI:73183"/>
        <dbReference type="EC" id="3.6.1.31"/>
    </reaction>
</comment>
<comment type="caution">
    <text evidence="13">The sequence shown here is derived from an EMBL/GenBank/DDBJ whole genome shotgun (WGS) entry which is preliminary data.</text>
</comment>
<comment type="similarity">
    <text evidence="12">Belongs to the PRA-PH family.</text>
</comment>
<evidence type="ECO:0000256" key="11">
    <source>
        <dbReference type="ARBA" id="ARBA00023102"/>
    </source>
</evidence>
<evidence type="ECO:0000256" key="4">
    <source>
        <dbReference type="ARBA" id="ARBA00012414"/>
    </source>
</evidence>
<evidence type="ECO:0000256" key="10">
    <source>
        <dbReference type="ARBA" id="ARBA00022840"/>
    </source>
</evidence>
<sequence length="105" mass="11731">MGERTVNVRPGDIGATMKGLAEVIHGRWDASADESYTARLLQGPEDKVLKKVTEEATEVALACKDQDHDHIRYEAADLVYHLLVCLERYGITVEELAGELDARHR</sequence>
<dbReference type="GO" id="GO:0004636">
    <property type="term" value="F:phosphoribosyl-ATP diphosphatase activity"/>
    <property type="evidence" value="ECO:0007669"/>
    <property type="project" value="UniProtKB-UniRule"/>
</dbReference>
<evidence type="ECO:0000256" key="2">
    <source>
        <dbReference type="ARBA" id="ARBA00004496"/>
    </source>
</evidence>
<dbReference type="Pfam" id="PF01503">
    <property type="entry name" value="PRA-PH"/>
    <property type="match status" value="1"/>
</dbReference>
<evidence type="ECO:0000256" key="9">
    <source>
        <dbReference type="ARBA" id="ARBA00022801"/>
    </source>
</evidence>
<keyword evidence="9 12" id="KW-0378">Hydrolase</keyword>
<keyword evidence="6 12" id="KW-0963">Cytoplasm</keyword>
<evidence type="ECO:0000256" key="12">
    <source>
        <dbReference type="HAMAP-Rule" id="MF_01020"/>
    </source>
</evidence>
<keyword evidence="10 12" id="KW-0067">ATP-binding</keyword>
<dbReference type="HAMAP" id="MF_01020">
    <property type="entry name" value="HisE"/>
    <property type="match status" value="1"/>
</dbReference>
<dbReference type="Gene3D" id="1.10.287.1080">
    <property type="entry name" value="MazG-like"/>
    <property type="match status" value="1"/>
</dbReference>
<comment type="pathway">
    <text evidence="3 12">Amino-acid biosynthesis; L-histidine biosynthesis; L-histidine from 5-phospho-alpha-D-ribose 1-diphosphate: step 2/9.</text>
</comment>
<keyword evidence="11 12" id="KW-0368">Histidine biosynthesis</keyword>
<evidence type="ECO:0000313" key="13">
    <source>
        <dbReference type="EMBL" id="HIR01379.1"/>
    </source>
</evidence>
<comment type="subcellular location">
    <subcellularLocation>
        <location evidence="2 12">Cytoplasm</location>
    </subcellularLocation>
</comment>
<evidence type="ECO:0000256" key="7">
    <source>
        <dbReference type="ARBA" id="ARBA00022605"/>
    </source>
</evidence>
<name>A0A9D1A068_9ACTN</name>
<dbReference type="Proteomes" id="UP000824261">
    <property type="component" value="Unassembled WGS sequence"/>
</dbReference>
<evidence type="ECO:0000256" key="5">
    <source>
        <dbReference type="ARBA" id="ARBA00013336"/>
    </source>
</evidence>
<evidence type="ECO:0000256" key="8">
    <source>
        <dbReference type="ARBA" id="ARBA00022741"/>
    </source>
</evidence>
<dbReference type="PANTHER" id="PTHR42945">
    <property type="entry name" value="HISTIDINE BIOSYNTHESIS BIFUNCTIONAL PROTEIN"/>
    <property type="match status" value="1"/>
</dbReference>
<dbReference type="InterPro" id="IPR008179">
    <property type="entry name" value="HisE"/>
</dbReference>
<dbReference type="PANTHER" id="PTHR42945:SF9">
    <property type="entry name" value="HISTIDINE BIOSYNTHESIS BIFUNCTIONAL PROTEIN HISIE"/>
    <property type="match status" value="1"/>
</dbReference>
<reference evidence="13" key="2">
    <citation type="journal article" date="2021" name="PeerJ">
        <title>Extensive microbial diversity within the chicken gut microbiome revealed by metagenomics and culture.</title>
        <authorList>
            <person name="Gilroy R."/>
            <person name="Ravi A."/>
            <person name="Getino M."/>
            <person name="Pursley I."/>
            <person name="Horton D.L."/>
            <person name="Alikhan N.F."/>
            <person name="Baker D."/>
            <person name="Gharbi K."/>
            <person name="Hall N."/>
            <person name="Watson M."/>
            <person name="Adriaenssens E.M."/>
            <person name="Foster-Nyarko E."/>
            <person name="Jarju S."/>
            <person name="Secka A."/>
            <person name="Antonio M."/>
            <person name="Oren A."/>
            <person name="Chaudhuri R.R."/>
            <person name="La Ragione R."/>
            <person name="Hildebrand F."/>
            <person name="Pallen M.J."/>
        </authorList>
    </citation>
    <scope>NUCLEOTIDE SEQUENCE</scope>
    <source>
        <strain evidence="13">ChiGjej1B1-2707</strain>
    </source>
</reference>
<evidence type="ECO:0000313" key="14">
    <source>
        <dbReference type="Proteomes" id="UP000824261"/>
    </source>
</evidence>
<keyword evidence="7 12" id="KW-0028">Amino-acid biosynthesis</keyword>
<dbReference type="SUPFAM" id="SSF101386">
    <property type="entry name" value="all-alpha NTP pyrophosphatases"/>
    <property type="match status" value="1"/>
</dbReference>
<reference evidence="13" key="1">
    <citation type="submission" date="2020-10" db="EMBL/GenBank/DDBJ databases">
        <authorList>
            <person name="Gilroy R."/>
        </authorList>
    </citation>
    <scope>NUCLEOTIDE SEQUENCE</scope>
    <source>
        <strain evidence="13">ChiGjej1B1-2707</strain>
    </source>
</reference>
<dbReference type="GO" id="GO:0005524">
    <property type="term" value="F:ATP binding"/>
    <property type="evidence" value="ECO:0007669"/>
    <property type="project" value="UniProtKB-KW"/>
</dbReference>
<dbReference type="GO" id="GO:0005737">
    <property type="term" value="C:cytoplasm"/>
    <property type="evidence" value="ECO:0007669"/>
    <property type="project" value="UniProtKB-SubCell"/>
</dbReference>
<dbReference type="InterPro" id="IPR021130">
    <property type="entry name" value="PRib-ATP_PPHydrolase-like"/>
</dbReference>
<gene>
    <name evidence="12 13" type="primary">hisE</name>
    <name evidence="13" type="ORF">IAA69_03860</name>
</gene>
<dbReference type="NCBIfam" id="TIGR03188">
    <property type="entry name" value="histidine_hisI"/>
    <property type="match status" value="1"/>
</dbReference>
<organism evidence="13 14">
    <name type="scientific">Candidatus Aveggerthella stercoripullorum</name>
    <dbReference type="NCBI Taxonomy" id="2840688"/>
    <lineage>
        <taxon>Bacteria</taxon>
        <taxon>Bacillati</taxon>
        <taxon>Actinomycetota</taxon>
        <taxon>Coriobacteriia</taxon>
        <taxon>Eggerthellales</taxon>
        <taxon>Eggerthellaceae</taxon>
        <taxon>Eggerthellaceae incertae sedis</taxon>
        <taxon>Candidatus Aveggerthella</taxon>
    </lineage>
</organism>
<accession>A0A9D1A068</accession>
<evidence type="ECO:0000256" key="1">
    <source>
        <dbReference type="ARBA" id="ARBA00001460"/>
    </source>
</evidence>
<evidence type="ECO:0000256" key="6">
    <source>
        <dbReference type="ARBA" id="ARBA00022490"/>
    </source>
</evidence>
<dbReference type="CDD" id="cd11534">
    <property type="entry name" value="NTP-PPase_HisIE_like"/>
    <property type="match status" value="1"/>
</dbReference>
<protein>
    <recommendedName>
        <fullName evidence="5 12">Phosphoribosyl-ATP pyrophosphatase</fullName>
        <shortName evidence="12">PRA-PH</shortName>
        <ecNumber evidence="4 12">3.6.1.31</ecNumber>
    </recommendedName>
</protein>
<dbReference type="AlphaFoldDB" id="A0A9D1A068"/>
<dbReference type="GO" id="GO:0000105">
    <property type="term" value="P:L-histidine biosynthetic process"/>
    <property type="evidence" value="ECO:0007669"/>
    <property type="project" value="UniProtKB-UniRule"/>
</dbReference>
<keyword evidence="8 12" id="KW-0547">Nucleotide-binding</keyword>
<dbReference type="EC" id="3.6.1.31" evidence="4 12"/>
<proteinExistence type="inferred from homology"/>
<evidence type="ECO:0000256" key="3">
    <source>
        <dbReference type="ARBA" id="ARBA00005204"/>
    </source>
</evidence>
<dbReference type="EMBL" id="DVGB01000045">
    <property type="protein sequence ID" value="HIR01379.1"/>
    <property type="molecule type" value="Genomic_DNA"/>
</dbReference>